<organism evidence="2 3">
    <name type="scientific">Trichoderma guizhouense</name>
    <dbReference type="NCBI Taxonomy" id="1491466"/>
    <lineage>
        <taxon>Eukaryota</taxon>
        <taxon>Fungi</taxon>
        <taxon>Dikarya</taxon>
        <taxon>Ascomycota</taxon>
        <taxon>Pezizomycotina</taxon>
        <taxon>Sordariomycetes</taxon>
        <taxon>Hypocreomycetidae</taxon>
        <taxon>Hypocreales</taxon>
        <taxon>Hypocreaceae</taxon>
        <taxon>Trichoderma</taxon>
    </lineage>
</organism>
<reference evidence="2 3" key="1">
    <citation type="submission" date="2016-04" db="EMBL/GenBank/DDBJ databases">
        <title>Multiple horizontal gene transfer events from other fungi enriched the ability of the initially mycotrophic fungus Trichoderma (Ascomycota) to feed on dead plant biomass.</title>
        <authorList>
            <person name="Atanasova L."/>
            <person name="Chenthamara K."/>
            <person name="Zhang J."/>
            <person name="Grujic M."/>
            <person name="Henrissat B."/>
            <person name="Kuo A."/>
            <person name="Aertz A."/>
            <person name="Salamov A."/>
            <person name="Lipzen A."/>
            <person name="Labutti K."/>
            <person name="Barry K."/>
            <person name="Miao Y."/>
            <person name="Rahimi M.J."/>
            <person name="Shen Q."/>
            <person name="Grigoriev I.V."/>
            <person name="Kubicek C.P."/>
            <person name="Druzhinina I.S."/>
        </authorList>
    </citation>
    <scope>NUCLEOTIDE SEQUENCE [LARGE SCALE GENOMIC DNA]</scope>
    <source>
        <strain evidence="2 3">NJAU 4742</strain>
    </source>
</reference>
<dbReference type="AlphaFoldDB" id="A0A1T3CP58"/>
<protein>
    <submittedName>
        <fullName evidence="2">HET-s/LopB domain protein</fullName>
    </submittedName>
</protein>
<feature type="region of interest" description="Disordered" evidence="1">
    <location>
        <begin position="779"/>
        <end position="857"/>
    </location>
</feature>
<proteinExistence type="predicted"/>
<feature type="region of interest" description="Disordered" evidence="1">
    <location>
        <begin position="935"/>
        <end position="966"/>
    </location>
</feature>
<dbReference type="EMBL" id="LVVK01000011">
    <property type="protein sequence ID" value="OPB42851.1"/>
    <property type="molecule type" value="Genomic_DNA"/>
</dbReference>
<feature type="region of interest" description="Disordered" evidence="1">
    <location>
        <begin position="1099"/>
        <end position="1147"/>
    </location>
</feature>
<evidence type="ECO:0000313" key="3">
    <source>
        <dbReference type="Proteomes" id="UP000191004"/>
    </source>
</evidence>
<name>A0A1T3CP58_9HYPO</name>
<feature type="compositionally biased region" description="Acidic residues" evidence="1">
    <location>
        <begin position="812"/>
        <end position="850"/>
    </location>
</feature>
<dbReference type="Proteomes" id="UP000191004">
    <property type="component" value="Unassembled WGS sequence"/>
</dbReference>
<evidence type="ECO:0000256" key="1">
    <source>
        <dbReference type="SAM" id="MobiDB-lite"/>
    </source>
</evidence>
<evidence type="ECO:0000313" key="2">
    <source>
        <dbReference type="EMBL" id="OPB42851.1"/>
    </source>
</evidence>
<sequence>MDRILPMGGFQLPFQRRLSRLYNDTKKSSDFVKEPAQHEDDPEIKALYRKLRIQKDRFVSWGLEWSDPNQSAEIDESLSKAGLSEVVGSIMSTIKDILAEAEPLWLSYKRVVEGVRPSPDRKAPLVQWDKGRFEDLIRDLTASIDTLYDLSRMRSSEALNPQVTKSTYKSAAAEGDFRPFESTRMQTPQQIDPRSLTHLQPMQDGLSTISESCRNVVYMSKTAYSELTTQGATRQPWAPLLLEYANFDPIYSTTGIMPPMARFEKLSAGLQQDPQRAPGSWTGLPRLLGYFEDLENSRLGLVYLFPPSFNTLASNKVSQNPQYSLPTLSDLLARGGSEPPLEAKFRFAYNLTNTVFDLHARGITHGNLSDVNISFSRATAAGPGDEKGLVDIRRPVLSSFDVFTEELSPETKIWRHPLDPRAAQVSPLPQSTDERVLEVYSLAMILLSIGLWTKLEDLAPRAAPTTVPESALDTLAIRCGTLYMKAVQACWKVVDEELSGVAKGESLLSAVQMRVTRFLEACCILDGVSGFEERLGQESSPVEAPALVTAGPSKDAKDQKPMAVTVPLTKKAPLPPTPTPTYLKEQKLETNEPEIKESKPETKVRLYPHVPLPPDVVEKWNSILMPQINTALKTFYRKHPESVEISLESVGPSPHQTRPTVLVVCTSVGKVRAILNKKLSELFDDSTGFGLKVCRGSVIRSRRQAGAVMRSMARGSRSGGNHDSDDDHVEAVNPEYQERPNNGASIGAWIGDRHLPPVSFGGLVIVDDKTYGMTVHHMLDDPDRDFGPPDTLRSSATAGREWSPESTFGSFDSEDFSYELSDTESEPYSETDLTSDYDDEEDEEDEEYNEPGDIPGIEPGCGDGYIVTQPALDDVEEGFYPYAETEDEDHLDTYSLGEVYASSGIRRKQANGLVHEVDWALFEFSDGRLPDDNYIPKISDDTTQRSRSLGKRNTKNQPMIRPTTVAPWSSLPGLEVQCVARTSGTQTGQILPALTSVKIYGRQSPSHTYQIASTPSPASGPSAKPSIPLGIPGDSGAWIVDRHQGQLCGHVLAWSPRKHVAYICPMDVLLLDIAQTLEATEVRLPGGEPVVMLHDPEELDNTRRLAEDDDEALEEENEEEEEEEEYDMPPALVGQPSSPKRIATPVTSSSPIILEVAELPGITRQMDGMKIGNRRVDCNV</sequence>
<dbReference type="OrthoDB" id="5418235at2759"/>
<comment type="caution">
    <text evidence="2">The sequence shown here is derived from an EMBL/GenBank/DDBJ whole genome shotgun (WGS) entry which is preliminary data.</text>
</comment>
<feature type="region of interest" description="Disordered" evidence="1">
    <location>
        <begin position="705"/>
        <end position="728"/>
    </location>
</feature>
<dbReference type="PANTHER" id="PTHR37542:SF2">
    <property type="entry name" value="PROTEIN KINASE DOMAIN-CONTAINING PROTEIN"/>
    <property type="match status" value="1"/>
</dbReference>
<feature type="compositionally biased region" description="Acidic residues" evidence="1">
    <location>
        <begin position="1107"/>
        <end position="1127"/>
    </location>
</feature>
<keyword evidence="3" id="KW-1185">Reference proteome</keyword>
<dbReference type="PANTHER" id="PTHR37542">
    <property type="entry name" value="HELO DOMAIN-CONTAINING PROTEIN-RELATED"/>
    <property type="match status" value="1"/>
</dbReference>
<gene>
    <name evidence="2" type="ORF">A0O28_0084870</name>
</gene>
<accession>A0A1T3CP58</accession>